<evidence type="ECO:0000256" key="1">
    <source>
        <dbReference type="ARBA" id="ARBA00004325"/>
    </source>
</evidence>
<dbReference type="Pfam" id="PF04718">
    <property type="entry name" value="ATP-synt_G"/>
    <property type="match status" value="1"/>
</dbReference>
<evidence type="ECO:0000256" key="5">
    <source>
        <dbReference type="ARBA" id="ARBA00022781"/>
    </source>
</evidence>
<gene>
    <name evidence="12" type="primary">LOC103003117</name>
</gene>
<evidence type="ECO:0000256" key="7">
    <source>
        <dbReference type="ARBA" id="ARBA00023128"/>
    </source>
</evidence>
<dbReference type="GO" id="GO:0031966">
    <property type="term" value="C:mitochondrial membrane"/>
    <property type="evidence" value="ECO:0007669"/>
    <property type="project" value="UniProtKB-SubCell"/>
</dbReference>
<dbReference type="STRING" id="310752.A0A383ZV97"/>
<dbReference type="AlphaFoldDB" id="A0A383ZV97"/>
<keyword evidence="7" id="KW-0496">Mitochondrion</keyword>
<keyword evidence="11" id="KW-1185">Reference proteome</keyword>
<sequence length="196" mass="20887">MQGALWSLAGLGRSSDGDSRKERPPRDGQSERLATKTWLRHPVQLKGCLQTPATAVTASPLGLGLAARSPRSGPGEALPAAQAALPAPSAPRTTAQFVRNLAEKAPALVDTAMTYLKPRLAILWHYAKVELVPPTSAEIPTAIQSLKKIVSGAQTSSFKQLTVKEALLNGLVATEVWTWFHAGEITGKRGIIGYDF</sequence>
<keyword evidence="4" id="KW-0138">CF(0)</keyword>
<dbReference type="InterPro" id="IPR006808">
    <property type="entry name" value="ATP_synth_F0_gsu_mt"/>
</dbReference>
<evidence type="ECO:0000313" key="11">
    <source>
        <dbReference type="Proteomes" id="UP001652580"/>
    </source>
</evidence>
<evidence type="ECO:0000256" key="8">
    <source>
        <dbReference type="ARBA" id="ARBA00023136"/>
    </source>
</evidence>
<evidence type="ECO:0000256" key="9">
    <source>
        <dbReference type="ARBA" id="ARBA00023310"/>
    </source>
</evidence>
<keyword evidence="5" id="KW-0375">Hydrogen ion transport</keyword>
<keyword evidence="3" id="KW-0813">Transport</keyword>
<reference evidence="12" key="1">
    <citation type="submission" date="2025-08" db="UniProtKB">
        <authorList>
            <consortium name="RefSeq"/>
        </authorList>
    </citation>
    <scope>IDENTIFICATION</scope>
</reference>
<keyword evidence="9" id="KW-0066">ATP synthesis</keyword>
<dbReference type="RefSeq" id="XP_007178976.2">
    <property type="nucleotide sequence ID" value="XM_007178914.2"/>
</dbReference>
<evidence type="ECO:0000256" key="3">
    <source>
        <dbReference type="ARBA" id="ARBA00022448"/>
    </source>
</evidence>
<dbReference type="GeneID" id="103003117"/>
<protein>
    <submittedName>
        <fullName evidence="12">ATP synthase subunit g, mitochondrial-like</fullName>
    </submittedName>
</protein>
<dbReference type="GO" id="GO:0015078">
    <property type="term" value="F:proton transmembrane transporter activity"/>
    <property type="evidence" value="ECO:0007669"/>
    <property type="project" value="InterPro"/>
</dbReference>
<dbReference type="PANTHER" id="PTHR12386">
    <property type="entry name" value="ATP SYNTHASE SUBUNIT"/>
    <property type="match status" value="1"/>
</dbReference>
<dbReference type="InParanoid" id="A0A383ZV97"/>
<evidence type="ECO:0000256" key="6">
    <source>
        <dbReference type="ARBA" id="ARBA00023065"/>
    </source>
</evidence>
<evidence type="ECO:0000256" key="4">
    <source>
        <dbReference type="ARBA" id="ARBA00022547"/>
    </source>
</evidence>
<dbReference type="Proteomes" id="UP001652580">
    <property type="component" value="Chromosome 3"/>
</dbReference>
<feature type="region of interest" description="Disordered" evidence="10">
    <location>
        <begin position="1"/>
        <end position="35"/>
    </location>
</feature>
<evidence type="ECO:0000256" key="2">
    <source>
        <dbReference type="ARBA" id="ARBA00005699"/>
    </source>
</evidence>
<organism evidence="11 12">
    <name type="scientific">Balaenoptera acutorostrata</name>
    <name type="common">Common minke whale</name>
    <name type="synonym">Balaena rostrata</name>
    <dbReference type="NCBI Taxonomy" id="9767"/>
    <lineage>
        <taxon>Eukaryota</taxon>
        <taxon>Metazoa</taxon>
        <taxon>Chordata</taxon>
        <taxon>Craniata</taxon>
        <taxon>Vertebrata</taxon>
        <taxon>Euteleostomi</taxon>
        <taxon>Mammalia</taxon>
        <taxon>Eutheria</taxon>
        <taxon>Laurasiatheria</taxon>
        <taxon>Artiodactyla</taxon>
        <taxon>Whippomorpha</taxon>
        <taxon>Cetacea</taxon>
        <taxon>Mysticeti</taxon>
        <taxon>Balaenopteridae</taxon>
        <taxon>Balaenoptera</taxon>
    </lineage>
</organism>
<keyword evidence="8" id="KW-0472">Membrane</keyword>
<evidence type="ECO:0000313" key="12">
    <source>
        <dbReference type="RefSeq" id="XP_007178976.2"/>
    </source>
</evidence>
<keyword evidence="6" id="KW-0406">Ion transport</keyword>
<feature type="compositionally biased region" description="Basic and acidic residues" evidence="10">
    <location>
        <begin position="15"/>
        <end position="34"/>
    </location>
</feature>
<accession>A0A383ZV97</accession>
<dbReference type="GO" id="GO:0015986">
    <property type="term" value="P:proton motive force-driven ATP synthesis"/>
    <property type="evidence" value="ECO:0007669"/>
    <property type="project" value="InterPro"/>
</dbReference>
<comment type="similarity">
    <text evidence="2">Belongs to the ATPase g subunit family.</text>
</comment>
<comment type="subcellular location">
    <subcellularLocation>
        <location evidence="1">Mitochondrion membrane</location>
    </subcellularLocation>
</comment>
<evidence type="ECO:0000256" key="10">
    <source>
        <dbReference type="SAM" id="MobiDB-lite"/>
    </source>
</evidence>
<dbReference type="GO" id="GO:0045259">
    <property type="term" value="C:proton-transporting ATP synthase complex"/>
    <property type="evidence" value="ECO:0007669"/>
    <property type="project" value="UniProtKB-KW"/>
</dbReference>
<name>A0A383ZV97_BALAC</name>
<proteinExistence type="inferred from homology"/>
<dbReference type="KEGG" id="bacu:103003117"/>